<sequence length="515" mass="54012">MRIALINTGGTISCTGTPLTPMGAAPFAAAARATLDPIFAQQFDDVEIDYITDLSFPESQTGTLDSTNLQPSDWCLLADRILGDYTRYDAWIVLHGTDTMAYTAGALPFLLSAFDARGVATAVLDKPVVLTGSQVPLFSEDATTGTLSLRFNTDAFQNVCAAVAAAHTGIPEVMVAFRGDVFRGARVLKTNATMDDAFSSPNLPPLAQLGITLMVDPEEPLAGPVDRSVSLSDAATLDRARDRLAHITARIPHTAVAPLAAFPAAVGAPGFLEKLIDAYVDTGANGIVLESYGEGNFPSGNPDDPATGAIARAIRAATASGVLIVNATQVLAGTVDATAYAAGSWLADAGAVSIGDMTPIAALTKALVLLSERGWTGNDWQEPTVRHLMRLSLLGESRVTDRLDAHRRPQLLPGEQITSLDGSRVLVNDELRGPTLRDANGTVLWTALTSVGPDRGGRLIADGRRVVFRDRDGRVLWSAGDEDVSGLVVQADASANLVLLDPRGRPSAVLSPAPG</sequence>
<dbReference type="RefSeq" id="WP_378750865.1">
    <property type="nucleotide sequence ID" value="NZ_JBHSSV010000003.1"/>
</dbReference>
<dbReference type="PIRSF" id="PIRSF500176">
    <property type="entry name" value="L_ASNase"/>
    <property type="match status" value="1"/>
</dbReference>
<dbReference type="InterPro" id="IPR037152">
    <property type="entry name" value="L-asparaginase_N_sf"/>
</dbReference>
<dbReference type="PANTHER" id="PTHR11707:SF28">
    <property type="entry name" value="60 KDA LYSOPHOSPHOLIPASE"/>
    <property type="match status" value="1"/>
</dbReference>
<evidence type="ECO:0000259" key="3">
    <source>
        <dbReference type="Pfam" id="PF17763"/>
    </source>
</evidence>
<dbReference type="EC" id="3.5.1.1" evidence="4"/>
<dbReference type="Gene3D" id="3.40.50.1170">
    <property type="entry name" value="L-asparaginase, N-terminal domain"/>
    <property type="match status" value="1"/>
</dbReference>
<evidence type="ECO:0000313" key="4">
    <source>
        <dbReference type="EMBL" id="MFD0780335.1"/>
    </source>
</evidence>
<dbReference type="InterPro" id="IPR027473">
    <property type="entry name" value="L-asparaginase_C"/>
</dbReference>
<accession>A0ABW2ZPD7</accession>
<dbReference type="InterPro" id="IPR027475">
    <property type="entry name" value="Asparaginase/glutaminase_AS2"/>
</dbReference>
<gene>
    <name evidence="4" type="ORF">ACFQZV_03345</name>
</gene>
<dbReference type="EMBL" id="JBHTIM010000001">
    <property type="protein sequence ID" value="MFD0780335.1"/>
    <property type="molecule type" value="Genomic_DNA"/>
</dbReference>
<evidence type="ECO:0000313" key="5">
    <source>
        <dbReference type="Proteomes" id="UP001597042"/>
    </source>
</evidence>
<dbReference type="GO" id="GO:0004067">
    <property type="term" value="F:asparaginase activity"/>
    <property type="evidence" value="ECO:0007669"/>
    <property type="project" value="UniProtKB-EC"/>
</dbReference>
<dbReference type="PROSITE" id="PS00917">
    <property type="entry name" value="ASN_GLN_ASE_2"/>
    <property type="match status" value="1"/>
</dbReference>
<dbReference type="SMART" id="SM00870">
    <property type="entry name" value="Asparaginase"/>
    <property type="match status" value="1"/>
</dbReference>
<dbReference type="PIRSF" id="PIRSF001220">
    <property type="entry name" value="L-ASNase_gatD"/>
    <property type="match status" value="1"/>
</dbReference>
<dbReference type="Pfam" id="PF00710">
    <property type="entry name" value="Asparaginase"/>
    <property type="match status" value="1"/>
</dbReference>
<dbReference type="PRINTS" id="PR00139">
    <property type="entry name" value="ASNGLNASE"/>
</dbReference>
<comment type="caution">
    <text evidence="4">The sequence shown here is derived from an EMBL/GenBank/DDBJ whole genome shotgun (WGS) entry which is preliminary data.</text>
</comment>
<keyword evidence="5" id="KW-1185">Reference proteome</keyword>
<reference evidence="5" key="1">
    <citation type="journal article" date="2019" name="Int. J. Syst. Evol. Microbiol.">
        <title>The Global Catalogue of Microorganisms (GCM) 10K type strain sequencing project: providing services to taxonomists for standard genome sequencing and annotation.</title>
        <authorList>
            <consortium name="The Broad Institute Genomics Platform"/>
            <consortium name="The Broad Institute Genome Sequencing Center for Infectious Disease"/>
            <person name="Wu L."/>
            <person name="Ma J."/>
        </authorList>
    </citation>
    <scope>NUCLEOTIDE SEQUENCE [LARGE SCALE GENOMIC DNA]</scope>
    <source>
        <strain evidence="5">CCUG 50754</strain>
    </source>
</reference>
<dbReference type="PROSITE" id="PS51732">
    <property type="entry name" value="ASN_GLN_ASE_3"/>
    <property type="match status" value="1"/>
</dbReference>
<dbReference type="SFLD" id="SFLDS00057">
    <property type="entry name" value="Glutaminase/Asparaginase"/>
    <property type="match status" value="1"/>
</dbReference>
<dbReference type="PANTHER" id="PTHR11707">
    <property type="entry name" value="L-ASPARAGINASE"/>
    <property type="match status" value="1"/>
</dbReference>
<protein>
    <submittedName>
        <fullName evidence="4">Asparaginase domain-containing protein</fullName>
        <ecNumber evidence="4">3.5.1.1</ecNumber>
    </submittedName>
</protein>
<feature type="domain" description="L-asparaginase N-terminal" evidence="2">
    <location>
        <begin position="2"/>
        <end position="212"/>
    </location>
</feature>
<dbReference type="InterPro" id="IPR036152">
    <property type="entry name" value="Asp/glu_Ase-like_sf"/>
</dbReference>
<evidence type="ECO:0000256" key="1">
    <source>
        <dbReference type="PROSITE-ProRule" id="PRU10100"/>
    </source>
</evidence>
<proteinExistence type="predicted"/>
<organism evidence="4 5">
    <name type="scientific">Microbacterium koreense</name>
    <dbReference type="NCBI Taxonomy" id="323761"/>
    <lineage>
        <taxon>Bacteria</taxon>
        <taxon>Bacillati</taxon>
        <taxon>Actinomycetota</taxon>
        <taxon>Actinomycetes</taxon>
        <taxon>Micrococcales</taxon>
        <taxon>Microbacteriaceae</taxon>
        <taxon>Microbacterium</taxon>
    </lineage>
</organism>
<feature type="domain" description="Asparaginase/glutaminase C-terminal" evidence="3">
    <location>
        <begin position="268"/>
        <end position="372"/>
    </location>
</feature>
<dbReference type="InterPro" id="IPR040919">
    <property type="entry name" value="Asparaginase_C"/>
</dbReference>
<evidence type="ECO:0000259" key="2">
    <source>
        <dbReference type="Pfam" id="PF00710"/>
    </source>
</evidence>
<dbReference type="Pfam" id="PF17763">
    <property type="entry name" value="Asparaginase_C"/>
    <property type="match status" value="1"/>
</dbReference>
<keyword evidence="4" id="KW-0378">Hydrolase</keyword>
<dbReference type="SUPFAM" id="SSF53774">
    <property type="entry name" value="Glutaminase/Asparaginase"/>
    <property type="match status" value="1"/>
</dbReference>
<dbReference type="InterPro" id="IPR027474">
    <property type="entry name" value="L-asparaginase_N"/>
</dbReference>
<feature type="active site" evidence="1">
    <location>
        <position position="97"/>
    </location>
</feature>
<dbReference type="InterPro" id="IPR006034">
    <property type="entry name" value="Asparaginase/glutaminase-like"/>
</dbReference>
<dbReference type="Gene3D" id="2.90.10.30">
    <property type="match status" value="1"/>
</dbReference>
<dbReference type="Gene3D" id="3.40.50.40">
    <property type="match status" value="1"/>
</dbReference>
<name>A0ABW2ZPD7_9MICO</name>
<dbReference type="Proteomes" id="UP001597042">
    <property type="component" value="Unassembled WGS sequence"/>
</dbReference>